<dbReference type="Proteomes" id="UP000800200">
    <property type="component" value="Unassembled WGS sequence"/>
</dbReference>
<dbReference type="AlphaFoldDB" id="A0A6A6EGB9"/>
<name>A0A6A6EGB9_9PEZI</name>
<evidence type="ECO:0000313" key="2">
    <source>
        <dbReference type="Proteomes" id="UP000800200"/>
    </source>
</evidence>
<sequence length="166" mass="18934">MCRMRPKRCQCPMRMQRNIKPHKPQLLPSVDPVLLCISMHVFLSSKWRQGVNFISVCFDPSSRSVLWELRSSDWTCDASMRVVGTVRLGNYGVRQLKKAERPSGDSPLKLVDVLSWGSSLQYSIGTQRLTSSVTLLKNLIKTRTMGWRRLLSTVHISSVRIFSCPP</sequence>
<evidence type="ECO:0000313" key="1">
    <source>
        <dbReference type="EMBL" id="KAF2189170.1"/>
    </source>
</evidence>
<protein>
    <submittedName>
        <fullName evidence="1">Uncharacterized protein</fullName>
    </submittedName>
</protein>
<dbReference type="EMBL" id="ML994621">
    <property type="protein sequence ID" value="KAF2189170.1"/>
    <property type="molecule type" value="Genomic_DNA"/>
</dbReference>
<reference evidence="1" key="1">
    <citation type="journal article" date="2020" name="Stud. Mycol.">
        <title>101 Dothideomycetes genomes: a test case for predicting lifestyles and emergence of pathogens.</title>
        <authorList>
            <person name="Haridas S."/>
            <person name="Albert R."/>
            <person name="Binder M."/>
            <person name="Bloem J."/>
            <person name="Labutti K."/>
            <person name="Salamov A."/>
            <person name="Andreopoulos B."/>
            <person name="Baker S."/>
            <person name="Barry K."/>
            <person name="Bills G."/>
            <person name="Bluhm B."/>
            <person name="Cannon C."/>
            <person name="Castanera R."/>
            <person name="Culley D."/>
            <person name="Daum C."/>
            <person name="Ezra D."/>
            <person name="Gonzalez J."/>
            <person name="Henrissat B."/>
            <person name="Kuo A."/>
            <person name="Liang C."/>
            <person name="Lipzen A."/>
            <person name="Lutzoni F."/>
            <person name="Magnuson J."/>
            <person name="Mondo S."/>
            <person name="Nolan M."/>
            <person name="Ohm R."/>
            <person name="Pangilinan J."/>
            <person name="Park H.-J."/>
            <person name="Ramirez L."/>
            <person name="Alfaro M."/>
            <person name="Sun H."/>
            <person name="Tritt A."/>
            <person name="Yoshinaga Y."/>
            <person name="Zwiers L.-H."/>
            <person name="Turgeon B."/>
            <person name="Goodwin S."/>
            <person name="Spatafora J."/>
            <person name="Crous P."/>
            <person name="Grigoriev I."/>
        </authorList>
    </citation>
    <scope>NUCLEOTIDE SEQUENCE</scope>
    <source>
        <strain evidence="1">CBS 207.26</strain>
    </source>
</reference>
<keyword evidence="2" id="KW-1185">Reference proteome</keyword>
<accession>A0A6A6EGB9</accession>
<organism evidence="1 2">
    <name type="scientific">Zopfia rhizophila CBS 207.26</name>
    <dbReference type="NCBI Taxonomy" id="1314779"/>
    <lineage>
        <taxon>Eukaryota</taxon>
        <taxon>Fungi</taxon>
        <taxon>Dikarya</taxon>
        <taxon>Ascomycota</taxon>
        <taxon>Pezizomycotina</taxon>
        <taxon>Dothideomycetes</taxon>
        <taxon>Dothideomycetes incertae sedis</taxon>
        <taxon>Zopfiaceae</taxon>
        <taxon>Zopfia</taxon>
    </lineage>
</organism>
<proteinExistence type="predicted"/>
<gene>
    <name evidence="1" type="ORF">K469DRAFT_59164</name>
</gene>